<evidence type="ECO:0000256" key="8">
    <source>
        <dbReference type="ARBA" id="ARBA00022840"/>
    </source>
</evidence>
<comment type="catalytic activity">
    <reaction evidence="1">
        <text>ATP + protein L-histidine = ADP + protein N-phospho-L-histidine.</text>
        <dbReference type="EC" id="2.7.13.3"/>
    </reaction>
</comment>
<dbReference type="SMART" id="SM00387">
    <property type="entry name" value="HATPase_c"/>
    <property type="match status" value="1"/>
</dbReference>
<keyword evidence="6" id="KW-0547">Nucleotide-binding</keyword>
<keyword evidence="9" id="KW-0472">Membrane</keyword>
<dbReference type="InterPro" id="IPR005467">
    <property type="entry name" value="His_kinase_dom"/>
</dbReference>
<dbReference type="PROSITE" id="PS50109">
    <property type="entry name" value="HIS_KIN"/>
    <property type="match status" value="1"/>
</dbReference>
<dbReference type="EMBL" id="MTAC01000024">
    <property type="protein sequence ID" value="OSI32975.1"/>
    <property type="molecule type" value="Genomic_DNA"/>
</dbReference>
<gene>
    <name evidence="12" type="ORF">BV913_09140</name>
</gene>
<name>A0ABX3WL86_9NEIS</name>
<dbReference type="InterPro" id="IPR003660">
    <property type="entry name" value="HAMP_dom"/>
</dbReference>
<evidence type="ECO:0000256" key="3">
    <source>
        <dbReference type="ARBA" id="ARBA00012438"/>
    </source>
</evidence>
<dbReference type="Pfam" id="PF02518">
    <property type="entry name" value="HATPase_c"/>
    <property type="match status" value="1"/>
</dbReference>
<comment type="caution">
    <text evidence="12">The sequence shown here is derived from an EMBL/GenBank/DDBJ whole genome shotgun (WGS) entry which is preliminary data.</text>
</comment>
<accession>A0ABX3WL86</accession>
<dbReference type="Gene3D" id="3.30.565.10">
    <property type="entry name" value="Histidine kinase-like ATPase, C-terminal domain"/>
    <property type="match status" value="1"/>
</dbReference>
<evidence type="ECO:0000259" key="10">
    <source>
        <dbReference type="PROSITE" id="PS50109"/>
    </source>
</evidence>
<dbReference type="InterPro" id="IPR050980">
    <property type="entry name" value="2C_sensor_his_kinase"/>
</dbReference>
<feature type="domain" description="HAMP" evidence="11">
    <location>
        <begin position="205"/>
        <end position="258"/>
    </location>
</feature>
<keyword evidence="9" id="KW-1133">Transmembrane helix</keyword>
<reference evidence="12 13" key="1">
    <citation type="submission" date="2017-01" db="EMBL/GenBank/DDBJ databases">
        <authorList>
            <person name="Wolfgang W.J."/>
            <person name="Cole J."/>
            <person name="Wroblewski D."/>
            <person name="Mcginnis J."/>
            <person name="Musser K.A."/>
        </authorList>
    </citation>
    <scope>NUCLEOTIDE SEQUENCE [LARGE SCALE GENOMIC DNA]</scope>
    <source>
        <strain evidence="12 13">93087</strain>
    </source>
</reference>
<dbReference type="Pfam" id="PF00672">
    <property type="entry name" value="HAMP"/>
    <property type="match status" value="1"/>
</dbReference>
<dbReference type="SMART" id="SM00304">
    <property type="entry name" value="HAMP"/>
    <property type="match status" value="1"/>
</dbReference>
<feature type="domain" description="Histidine kinase" evidence="10">
    <location>
        <begin position="259"/>
        <end position="477"/>
    </location>
</feature>
<evidence type="ECO:0000256" key="5">
    <source>
        <dbReference type="ARBA" id="ARBA00022679"/>
    </source>
</evidence>
<evidence type="ECO:0000256" key="1">
    <source>
        <dbReference type="ARBA" id="ARBA00000085"/>
    </source>
</evidence>
<dbReference type="InterPro" id="IPR003594">
    <property type="entry name" value="HATPase_dom"/>
</dbReference>
<keyword evidence="13" id="KW-1185">Reference proteome</keyword>
<keyword evidence="4" id="KW-0597">Phosphoprotein</keyword>
<feature type="transmembrane region" description="Helical" evidence="9">
    <location>
        <begin position="182"/>
        <end position="204"/>
    </location>
</feature>
<dbReference type="InterPro" id="IPR036890">
    <property type="entry name" value="HATPase_C_sf"/>
</dbReference>
<dbReference type="Proteomes" id="UP000193346">
    <property type="component" value="Unassembled WGS sequence"/>
</dbReference>
<evidence type="ECO:0000313" key="12">
    <source>
        <dbReference type="EMBL" id="OSI32975.1"/>
    </source>
</evidence>
<keyword evidence="7" id="KW-0418">Kinase</keyword>
<dbReference type="CDD" id="cd06225">
    <property type="entry name" value="HAMP"/>
    <property type="match status" value="1"/>
</dbReference>
<evidence type="ECO:0000313" key="13">
    <source>
        <dbReference type="Proteomes" id="UP000193346"/>
    </source>
</evidence>
<keyword evidence="8" id="KW-0067">ATP-binding</keyword>
<sequence>MDYNKRKKLLEMPSTARWRIVGWILLTTALMILILILTARSIFIRQVHVEANMAIIQEVQEFNAFAKEAVDPRTHRPFSSITGLMERYLERQTPDRGEAFIAITPTDVLVVDNAGNDAGERLAANRERLNALLDSPKNSGLERTPDGQLRWGKSVIEGQGQRGVLLVAQFVKNNIDAVHRNMLILFGVMLGGLLLTALIAWLVAGQILAPIKRFTRFSENIDAFNLDTRLPEDEGTEELSRLARSLNNMLDRLGNAHLEQKHILYAVLQQIQEHTHTLQYLERQYPADSSLPPLFKEMLENMRRLSRNLELLLESGNPDFLHYQKTKLDDMTYRLAKQLRDMYPAHKWEVAEVANIHVPMDPQRILLAMHHLAHNATEHDDSGEAIELGSSIRHLPDGNSMASFWIVNQGLPLSDETVAAVFEPAVHKHDPSNADAPRMGIGLAVVKALAHAHGGYAWGGAGSERGTVFGIDIPLTRLSEAGKAENVQAKAIEAMQQEQ</sequence>
<evidence type="ECO:0000256" key="2">
    <source>
        <dbReference type="ARBA" id="ARBA00004370"/>
    </source>
</evidence>
<dbReference type="EC" id="2.7.13.3" evidence="3"/>
<evidence type="ECO:0000256" key="9">
    <source>
        <dbReference type="SAM" id="Phobius"/>
    </source>
</evidence>
<keyword evidence="9" id="KW-0812">Transmembrane</keyword>
<evidence type="ECO:0000256" key="6">
    <source>
        <dbReference type="ARBA" id="ARBA00022741"/>
    </source>
</evidence>
<protein>
    <recommendedName>
        <fullName evidence="3">histidine kinase</fullName>
        <ecNumber evidence="3">2.7.13.3</ecNumber>
    </recommendedName>
</protein>
<dbReference type="Gene3D" id="6.10.340.10">
    <property type="match status" value="1"/>
</dbReference>
<proteinExistence type="predicted"/>
<dbReference type="SUPFAM" id="SSF55874">
    <property type="entry name" value="ATPase domain of HSP90 chaperone/DNA topoisomerase II/histidine kinase"/>
    <property type="match status" value="1"/>
</dbReference>
<comment type="subcellular location">
    <subcellularLocation>
        <location evidence="2">Membrane</location>
    </subcellularLocation>
</comment>
<organism evidence="12 13">
    <name type="scientific">Neisseria dumasiana</name>
    <dbReference type="NCBI Taxonomy" id="1931275"/>
    <lineage>
        <taxon>Bacteria</taxon>
        <taxon>Pseudomonadati</taxon>
        <taxon>Pseudomonadota</taxon>
        <taxon>Betaproteobacteria</taxon>
        <taxon>Neisseriales</taxon>
        <taxon>Neisseriaceae</taxon>
        <taxon>Neisseria</taxon>
    </lineage>
</organism>
<dbReference type="PANTHER" id="PTHR44936">
    <property type="entry name" value="SENSOR PROTEIN CREC"/>
    <property type="match status" value="1"/>
</dbReference>
<evidence type="ECO:0000256" key="4">
    <source>
        <dbReference type="ARBA" id="ARBA00022553"/>
    </source>
</evidence>
<dbReference type="PROSITE" id="PS50885">
    <property type="entry name" value="HAMP"/>
    <property type="match status" value="1"/>
</dbReference>
<dbReference type="SUPFAM" id="SSF158472">
    <property type="entry name" value="HAMP domain-like"/>
    <property type="match status" value="1"/>
</dbReference>
<evidence type="ECO:0000256" key="7">
    <source>
        <dbReference type="ARBA" id="ARBA00022777"/>
    </source>
</evidence>
<evidence type="ECO:0000259" key="11">
    <source>
        <dbReference type="PROSITE" id="PS50885"/>
    </source>
</evidence>
<feature type="transmembrane region" description="Helical" evidence="9">
    <location>
        <begin position="20"/>
        <end position="43"/>
    </location>
</feature>
<dbReference type="PANTHER" id="PTHR44936:SF10">
    <property type="entry name" value="SENSOR PROTEIN RSTB"/>
    <property type="match status" value="1"/>
</dbReference>
<dbReference type="RefSeq" id="WP_085418696.1">
    <property type="nucleotide sequence ID" value="NZ_MTAC01000024.1"/>
</dbReference>
<keyword evidence="5" id="KW-0808">Transferase</keyword>